<feature type="transmembrane region" description="Helical" evidence="1">
    <location>
        <begin position="112"/>
        <end position="133"/>
    </location>
</feature>
<proteinExistence type="predicted"/>
<name>A0A497XNS6_9AQUI</name>
<dbReference type="RefSeq" id="WP_245960393.1">
    <property type="nucleotide sequence ID" value="NZ_RCCJ01000001.1"/>
</dbReference>
<keyword evidence="3" id="KW-1185">Reference proteome</keyword>
<feature type="transmembrane region" description="Helical" evidence="1">
    <location>
        <begin position="81"/>
        <end position="106"/>
    </location>
</feature>
<sequence>MGVIRGVNFWSFLFASQMGGWAMVILDEVYAKWFGLFGVFPGMKDPKWVFHHQVDSILFSIPLVLPQVWSKLPGPGLVKGLVYGVLWHIFVVIVSIVGSIGGAAWFQHPMPLSAQISTFILHLVWGGLIGFLYNPPEEKT</sequence>
<accession>A0A497XNS6</accession>
<evidence type="ECO:0000313" key="3">
    <source>
        <dbReference type="Proteomes" id="UP000267841"/>
    </source>
</evidence>
<feature type="transmembrane region" description="Helical" evidence="1">
    <location>
        <begin position="7"/>
        <end position="26"/>
    </location>
</feature>
<keyword evidence="1" id="KW-0812">Transmembrane</keyword>
<evidence type="ECO:0000313" key="2">
    <source>
        <dbReference type="EMBL" id="RLJ70518.1"/>
    </source>
</evidence>
<protein>
    <submittedName>
        <fullName evidence="2">Uncharacterized protein</fullName>
    </submittedName>
</protein>
<keyword evidence="1" id="KW-0472">Membrane</keyword>
<reference evidence="2 3" key="1">
    <citation type="submission" date="2018-10" db="EMBL/GenBank/DDBJ databases">
        <title>Genomic Encyclopedia of Archaeal and Bacterial Type Strains, Phase II (KMG-II): from individual species to whole genera.</title>
        <authorList>
            <person name="Goeker M."/>
        </authorList>
    </citation>
    <scope>NUCLEOTIDE SEQUENCE [LARGE SCALE GENOMIC DNA]</scope>
    <source>
        <strain evidence="2 3">DSM 16510</strain>
    </source>
</reference>
<keyword evidence="1" id="KW-1133">Transmembrane helix</keyword>
<dbReference type="AlphaFoldDB" id="A0A497XNS6"/>
<dbReference type="EMBL" id="RCCJ01000001">
    <property type="protein sequence ID" value="RLJ70518.1"/>
    <property type="molecule type" value="Genomic_DNA"/>
</dbReference>
<evidence type="ECO:0000256" key="1">
    <source>
        <dbReference type="SAM" id="Phobius"/>
    </source>
</evidence>
<organism evidence="2 3">
    <name type="scientific">Hydrogenivirga caldilitoris</name>
    <dbReference type="NCBI Taxonomy" id="246264"/>
    <lineage>
        <taxon>Bacteria</taxon>
        <taxon>Pseudomonadati</taxon>
        <taxon>Aquificota</taxon>
        <taxon>Aquificia</taxon>
        <taxon>Aquificales</taxon>
        <taxon>Aquificaceae</taxon>
        <taxon>Hydrogenivirga</taxon>
    </lineage>
</organism>
<dbReference type="Proteomes" id="UP000267841">
    <property type="component" value="Unassembled WGS sequence"/>
</dbReference>
<gene>
    <name evidence="2" type="ORF">BCF55_0794</name>
</gene>
<comment type="caution">
    <text evidence="2">The sequence shown here is derived from an EMBL/GenBank/DDBJ whole genome shotgun (WGS) entry which is preliminary data.</text>
</comment>